<evidence type="ECO:0000313" key="6">
    <source>
        <dbReference type="EMBL" id="CAF1347344.1"/>
    </source>
</evidence>
<dbReference type="Proteomes" id="UP000677228">
    <property type="component" value="Unassembled WGS sequence"/>
</dbReference>
<dbReference type="AlphaFoldDB" id="A0A814EFR7"/>
<evidence type="ECO:0000256" key="2">
    <source>
        <dbReference type="ARBA" id="ARBA00023136"/>
    </source>
</evidence>
<dbReference type="PANTHER" id="PTHR14309:SF10">
    <property type="entry name" value="PH DOMAIN-CONTAINING PROTEIN"/>
    <property type="match status" value="1"/>
</dbReference>
<evidence type="ECO:0000256" key="1">
    <source>
        <dbReference type="ARBA" id="ARBA00004370"/>
    </source>
</evidence>
<feature type="transmembrane region" description="Helical" evidence="3">
    <location>
        <begin position="181"/>
        <end position="203"/>
    </location>
</feature>
<sequence length="204" mass="23478">MSVERPDIFKSGWLYRSSHPQKGLKWKRGWTVLSRDGALRFFPDISSTVADDLIYLTDPSLTILTSEQLQTIIQLPKDVQKLNQNPIFKLATTSKQWLMSAESDDDLIAWKTMFESVKSNHATNLLYTNIPNLQINSAKQIIYFHDEHVPSYIFFSDTSGHQNTVIIQDPRGGSRRFNDDFTIGALTGMIIWPFWIPFCFPWGC</sequence>
<dbReference type="InterPro" id="IPR011993">
    <property type="entry name" value="PH-like_dom_sf"/>
</dbReference>
<evidence type="ECO:0000313" key="9">
    <source>
        <dbReference type="Proteomes" id="UP000663829"/>
    </source>
</evidence>
<evidence type="ECO:0000313" key="8">
    <source>
        <dbReference type="EMBL" id="CAF4158225.1"/>
    </source>
</evidence>
<feature type="domain" description="PH" evidence="4">
    <location>
        <begin position="7"/>
        <end position="119"/>
    </location>
</feature>
<comment type="caution">
    <text evidence="5">The sequence shown here is derived from an EMBL/GenBank/DDBJ whole genome shotgun (WGS) entry which is preliminary data.</text>
</comment>
<reference evidence="5" key="1">
    <citation type="submission" date="2021-02" db="EMBL/GenBank/DDBJ databases">
        <authorList>
            <person name="Nowell W R."/>
        </authorList>
    </citation>
    <scope>NUCLEOTIDE SEQUENCE</scope>
</reference>
<keyword evidence="2 3" id="KW-0472">Membrane</keyword>
<keyword evidence="3" id="KW-1133">Transmembrane helix</keyword>
<dbReference type="EMBL" id="CAJNOQ010002639">
    <property type="protein sequence ID" value="CAF0970390.1"/>
    <property type="molecule type" value="Genomic_DNA"/>
</dbReference>
<gene>
    <name evidence="5" type="ORF">GPM918_LOCUS12204</name>
    <name evidence="6" type="ORF">OVA965_LOCUS30631</name>
    <name evidence="7" type="ORF">SRO942_LOCUS12205</name>
    <name evidence="8" type="ORF">TMI583_LOCUS31437</name>
</gene>
<dbReference type="InterPro" id="IPR039680">
    <property type="entry name" value="PLEKHB1/2"/>
</dbReference>
<dbReference type="InterPro" id="IPR001849">
    <property type="entry name" value="PH_domain"/>
</dbReference>
<dbReference type="GO" id="GO:0045595">
    <property type="term" value="P:regulation of cell differentiation"/>
    <property type="evidence" value="ECO:0007669"/>
    <property type="project" value="TreeGrafter"/>
</dbReference>
<evidence type="ECO:0000313" key="7">
    <source>
        <dbReference type="EMBL" id="CAF3743492.1"/>
    </source>
</evidence>
<dbReference type="PROSITE" id="PS50003">
    <property type="entry name" value="PH_DOMAIN"/>
    <property type="match status" value="1"/>
</dbReference>
<dbReference type="EMBL" id="CAJNOK010022394">
    <property type="protein sequence ID" value="CAF1347344.1"/>
    <property type="molecule type" value="Genomic_DNA"/>
</dbReference>
<name>A0A814EFR7_9BILA</name>
<dbReference type="Pfam" id="PF00169">
    <property type="entry name" value="PH"/>
    <property type="match status" value="1"/>
</dbReference>
<evidence type="ECO:0000313" key="5">
    <source>
        <dbReference type="EMBL" id="CAF0970390.1"/>
    </source>
</evidence>
<dbReference type="SUPFAM" id="SSF50729">
    <property type="entry name" value="PH domain-like"/>
    <property type="match status" value="1"/>
</dbReference>
<protein>
    <recommendedName>
        <fullName evidence="4">PH domain-containing protein</fullName>
    </recommendedName>
</protein>
<dbReference type="SMART" id="SM00233">
    <property type="entry name" value="PH"/>
    <property type="match status" value="1"/>
</dbReference>
<evidence type="ECO:0000256" key="3">
    <source>
        <dbReference type="SAM" id="Phobius"/>
    </source>
</evidence>
<dbReference type="EMBL" id="CAJOBC010002639">
    <property type="protein sequence ID" value="CAF3743492.1"/>
    <property type="molecule type" value="Genomic_DNA"/>
</dbReference>
<proteinExistence type="predicted"/>
<comment type="subcellular location">
    <subcellularLocation>
        <location evidence="1">Membrane</location>
    </subcellularLocation>
</comment>
<dbReference type="EMBL" id="CAJOBA010044026">
    <property type="protein sequence ID" value="CAF4158225.1"/>
    <property type="molecule type" value="Genomic_DNA"/>
</dbReference>
<organism evidence="5 9">
    <name type="scientific">Didymodactylos carnosus</name>
    <dbReference type="NCBI Taxonomy" id="1234261"/>
    <lineage>
        <taxon>Eukaryota</taxon>
        <taxon>Metazoa</taxon>
        <taxon>Spiralia</taxon>
        <taxon>Gnathifera</taxon>
        <taxon>Rotifera</taxon>
        <taxon>Eurotatoria</taxon>
        <taxon>Bdelloidea</taxon>
        <taxon>Philodinida</taxon>
        <taxon>Philodinidae</taxon>
        <taxon>Didymodactylos</taxon>
    </lineage>
</organism>
<dbReference type="GO" id="GO:0016020">
    <property type="term" value="C:membrane"/>
    <property type="evidence" value="ECO:0007669"/>
    <property type="project" value="UniProtKB-SubCell"/>
</dbReference>
<keyword evidence="3" id="KW-0812">Transmembrane</keyword>
<evidence type="ECO:0000259" key="4">
    <source>
        <dbReference type="PROSITE" id="PS50003"/>
    </source>
</evidence>
<dbReference type="PANTHER" id="PTHR14309">
    <property type="entry name" value="EXPRESSED PROTEIN"/>
    <property type="match status" value="1"/>
</dbReference>
<accession>A0A814EFR7</accession>
<dbReference type="Gene3D" id="2.30.29.30">
    <property type="entry name" value="Pleckstrin-homology domain (PH domain)/Phosphotyrosine-binding domain (PTB)"/>
    <property type="match status" value="1"/>
</dbReference>
<dbReference type="Proteomes" id="UP000681722">
    <property type="component" value="Unassembled WGS sequence"/>
</dbReference>
<dbReference type="Proteomes" id="UP000663829">
    <property type="component" value="Unassembled WGS sequence"/>
</dbReference>
<dbReference type="Proteomes" id="UP000682733">
    <property type="component" value="Unassembled WGS sequence"/>
</dbReference>
<keyword evidence="9" id="KW-1185">Reference proteome</keyword>